<name>A0A1J1HEN5_9DIPT</name>
<organism evidence="1 2">
    <name type="scientific">Clunio marinus</name>
    <dbReference type="NCBI Taxonomy" id="568069"/>
    <lineage>
        <taxon>Eukaryota</taxon>
        <taxon>Metazoa</taxon>
        <taxon>Ecdysozoa</taxon>
        <taxon>Arthropoda</taxon>
        <taxon>Hexapoda</taxon>
        <taxon>Insecta</taxon>
        <taxon>Pterygota</taxon>
        <taxon>Neoptera</taxon>
        <taxon>Endopterygota</taxon>
        <taxon>Diptera</taxon>
        <taxon>Nematocera</taxon>
        <taxon>Chironomoidea</taxon>
        <taxon>Chironomidae</taxon>
        <taxon>Clunio</taxon>
    </lineage>
</organism>
<keyword evidence="2" id="KW-1185">Reference proteome</keyword>
<evidence type="ECO:0000313" key="2">
    <source>
        <dbReference type="Proteomes" id="UP000183832"/>
    </source>
</evidence>
<dbReference type="Proteomes" id="UP000183832">
    <property type="component" value="Unassembled WGS sequence"/>
</dbReference>
<gene>
    <name evidence="1" type="ORF">CLUMA_CG000325</name>
</gene>
<protein>
    <submittedName>
        <fullName evidence="1">CLUMA_CG000325, isoform A</fullName>
    </submittedName>
</protein>
<reference evidence="1 2" key="1">
    <citation type="submission" date="2015-04" db="EMBL/GenBank/DDBJ databases">
        <authorList>
            <person name="Syromyatnikov M.Y."/>
            <person name="Popov V.N."/>
        </authorList>
    </citation>
    <scope>NUCLEOTIDE SEQUENCE [LARGE SCALE GENOMIC DNA]</scope>
</reference>
<evidence type="ECO:0000313" key="1">
    <source>
        <dbReference type="EMBL" id="CRK86432.1"/>
    </source>
</evidence>
<proteinExistence type="predicted"/>
<dbReference type="AlphaFoldDB" id="A0A1J1HEN5"/>
<sequence length="62" mass="7297">MYHSYPCYVIHTNRKLSLKISEADQEAPSNGIECRLMIFLSDDALHPDPFVQLRRFCNLRRS</sequence>
<accession>A0A1J1HEN5</accession>
<dbReference type="EMBL" id="CVRI01000001">
    <property type="protein sequence ID" value="CRK86432.1"/>
    <property type="molecule type" value="Genomic_DNA"/>
</dbReference>